<accession>A0A1I5DVE2</accession>
<dbReference type="AlphaFoldDB" id="A0A1I5DVE2"/>
<keyword evidence="2" id="KW-1185">Reference proteome</keyword>
<reference evidence="2" key="1">
    <citation type="submission" date="2016-10" db="EMBL/GenBank/DDBJ databases">
        <authorList>
            <person name="Varghese N."/>
            <person name="Submissions S."/>
        </authorList>
    </citation>
    <scope>NUCLEOTIDE SEQUENCE [LARGE SCALE GENOMIC DNA]</scope>
    <source>
        <strain evidence="2">DSM 15282</strain>
    </source>
</reference>
<dbReference type="STRING" id="226506.SAMN04488519_103163"/>
<protein>
    <submittedName>
        <fullName evidence="1">Uncharacterized protein</fullName>
    </submittedName>
</protein>
<dbReference type="EMBL" id="FOVW01000003">
    <property type="protein sequence ID" value="SFO03157.1"/>
    <property type="molecule type" value="Genomic_DNA"/>
</dbReference>
<evidence type="ECO:0000313" key="1">
    <source>
        <dbReference type="EMBL" id="SFO03157.1"/>
    </source>
</evidence>
<dbReference type="RefSeq" id="WP_091651413.1">
    <property type="nucleotide sequence ID" value="NZ_FOVW01000003.1"/>
</dbReference>
<organism evidence="1 2">
    <name type="scientific">Algoriphagus ornithinivorans</name>
    <dbReference type="NCBI Taxonomy" id="226506"/>
    <lineage>
        <taxon>Bacteria</taxon>
        <taxon>Pseudomonadati</taxon>
        <taxon>Bacteroidota</taxon>
        <taxon>Cytophagia</taxon>
        <taxon>Cytophagales</taxon>
        <taxon>Cyclobacteriaceae</taxon>
        <taxon>Algoriphagus</taxon>
    </lineage>
</organism>
<sequence length="404" mass="46412">MRFIFLIISMLVSGQLLGQTLLVLDKQGNYLPYFTVKQENENKILIGGSDGRISLEGLKDGNNCGFLIRYLGYKPYDFCLNDLKIGENRILLEEEVLDLEEATIIGLSDQELIYGLKAYLTTMADGFKVTRAYIVEKSDFFVWESLGVITLGGLQDRSIKRNRFEGGNLGFLPQYSRFFFKGEDLSPYKPRMAVISTFTQDLLFDVLKSKDKDWERNNSKNSNEECFILLPHGIEVFLNPNGSPQKIIFNVREFQAPTGKVYQIGGQLDFIQDAKVNFFSALNFSVKDEYLVNISGIIPDFPEEINLPEKFENRNERERLMSAFYSYTASPDYNYDNALFQQIAESELKSFIPGGFQGFNLLTKNYSQSDLYEGNDPSSKKFLHQNSNFIRAVLKIFRDYELSW</sequence>
<evidence type="ECO:0000313" key="2">
    <source>
        <dbReference type="Proteomes" id="UP000199564"/>
    </source>
</evidence>
<gene>
    <name evidence="1" type="ORF">SAMN04488519_103163</name>
</gene>
<name>A0A1I5DVE2_9BACT</name>
<proteinExistence type="predicted"/>
<dbReference type="Proteomes" id="UP000199564">
    <property type="component" value="Unassembled WGS sequence"/>
</dbReference>